<dbReference type="EMBL" id="KI517408">
    <property type="protein sequence ID" value="ESQ49484.1"/>
    <property type="molecule type" value="Genomic_DNA"/>
</dbReference>
<protein>
    <submittedName>
        <fullName evidence="1">Uncharacterized protein</fullName>
    </submittedName>
</protein>
<evidence type="ECO:0000313" key="2">
    <source>
        <dbReference type="Proteomes" id="UP000030689"/>
    </source>
</evidence>
<organism evidence="1 2">
    <name type="scientific">Eutrema salsugineum</name>
    <name type="common">Saltwater cress</name>
    <name type="synonym">Sisymbrium salsugineum</name>
    <dbReference type="NCBI Taxonomy" id="72664"/>
    <lineage>
        <taxon>Eukaryota</taxon>
        <taxon>Viridiplantae</taxon>
        <taxon>Streptophyta</taxon>
        <taxon>Embryophyta</taxon>
        <taxon>Tracheophyta</taxon>
        <taxon>Spermatophyta</taxon>
        <taxon>Magnoliopsida</taxon>
        <taxon>eudicotyledons</taxon>
        <taxon>Gunneridae</taxon>
        <taxon>Pentapetalae</taxon>
        <taxon>rosids</taxon>
        <taxon>malvids</taxon>
        <taxon>Brassicales</taxon>
        <taxon>Brassicaceae</taxon>
        <taxon>Eutremeae</taxon>
        <taxon>Eutrema</taxon>
    </lineage>
</organism>
<dbReference type="KEGG" id="eus:EUTSA_v10021693mg"/>
<name>V4M064_EUTSA</name>
<evidence type="ECO:0000313" key="1">
    <source>
        <dbReference type="EMBL" id="ESQ49484.1"/>
    </source>
</evidence>
<dbReference type="Gramene" id="ESQ49484">
    <property type="protein sequence ID" value="ESQ49484"/>
    <property type="gene ID" value="EUTSA_v10021693mg"/>
</dbReference>
<keyword evidence="2" id="KW-1185">Reference proteome</keyword>
<gene>
    <name evidence="1" type="ORF">EUTSA_v10021693mg</name>
</gene>
<proteinExistence type="predicted"/>
<reference evidence="1 2" key="1">
    <citation type="journal article" date="2013" name="Front. Plant Sci.">
        <title>The Reference Genome of the Halophytic Plant Eutrema salsugineum.</title>
        <authorList>
            <person name="Yang R."/>
            <person name="Jarvis D.E."/>
            <person name="Chen H."/>
            <person name="Beilstein M.A."/>
            <person name="Grimwood J."/>
            <person name="Jenkins J."/>
            <person name="Shu S."/>
            <person name="Prochnik S."/>
            <person name="Xin M."/>
            <person name="Ma C."/>
            <person name="Schmutz J."/>
            <person name="Wing R.A."/>
            <person name="Mitchell-Olds T."/>
            <person name="Schumaker K.S."/>
            <person name="Wang X."/>
        </authorList>
    </citation>
    <scope>NUCLEOTIDE SEQUENCE [LARGE SCALE GENOMIC DNA]</scope>
</reference>
<dbReference type="Proteomes" id="UP000030689">
    <property type="component" value="Unassembled WGS sequence"/>
</dbReference>
<sequence length="153" mass="17219">MRNTWGLLGTQTNMMSGYGNNNRNSQGSGRVEVGDNIKQHVWDDYGKHIGVVGEDMSLVRITGEFHGTQTNSTMLQEGMMSGYGNNMNSNSQGSGRVEVGDNIKQHEWDDYGKHIGVRITGEFHGTQTNSTMLQERMRENLDKDRKGFLVVYR</sequence>
<dbReference type="AlphaFoldDB" id="V4M064"/>
<accession>V4M064</accession>